<dbReference type="Gene3D" id="3.30.460.10">
    <property type="entry name" value="Beta Polymerase, domain 2"/>
    <property type="match status" value="1"/>
</dbReference>
<organism evidence="3 5">
    <name type="scientific">Meiothermus ruber (strain ATCC 35948 / DSM 1279 / VKM B-1258 / 21)</name>
    <name type="common">Thermus ruber</name>
    <dbReference type="NCBI Taxonomy" id="504728"/>
    <lineage>
        <taxon>Bacteria</taxon>
        <taxon>Thermotogati</taxon>
        <taxon>Deinococcota</taxon>
        <taxon>Deinococci</taxon>
        <taxon>Thermales</taxon>
        <taxon>Thermaceae</taxon>
        <taxon>Meiothermus</taxon>
    </lineage>
</organism>
<keyword evidence="4" id="KW-1185">Reference proteome</keyword>
<dbReference type="CDD" id="cd05403">
    <property type="entry name" value="NT_KNTase_like"/>
    <property type="match status" value="1"/>
</dbReference>
<dbReference type="PANTHER" id="PTHR37030">
    <property type="entry name" value="NUCLEOTIDYLTRANSFERASE"/>
    <property type="match status" value="1"/>
</dbReference>
<proteinExistence type="predicted"/>
<dbReference type="PATRIC" id="fig|504728.9.peg.2971"/>
<dbReference type="Proteomes" id="UP000013026">
    <property type="component" value="Chromosome"/>
</dbReference>
<evidence type="ECO:0000313" key="5">
    <source>
        <dbReference type="Proteomes" id="UP000013026"/>
    </source>
</evidence>
<dbReference type="KEGG" id="mrb:Mrub_1617"/>
<name>D3PSE6_MEIRD</name>
<gene>
    <name evidence="2" type="ordered locus">Mrub_1617</name>
    <name evidence="3" type="ORF">K649_14470</name>
</gene>
<dbReference type="RefSeq" id="WP_013013881.1">
    <property type="nucleotide sequence ID" value="NC_013946.1"/>
</dbReference>
<dbReference type="eggNOG" id="COG1708">
    <property type="taxonomic scope" value="Bacteria"/>
</dbReference>
<dbReference type="EMBL" id="CP005385">
    <property type="protein sequence ID" value="AGK06180.1"/>
    <property type="molecule type" value="Genomic_DNA"/>
</dbReference>
<dbReference type="AlphaFoldDB" id="D3PSE6"/>
<dbReference type="STRING" id="504728.K649_14470"/>
<sequence length="103" mass="11442">MNHPELQPVLERILEVVPAQQIILFGSRAKGQARPDSDYDLLVVVPPELPKRPTAQSIHRALLGLLVPVDLVVAHPADLERYRTAWMTIYPEALQGGQVLYAA</sequence>
<evidence type="ECO:0000313" key="4">
    <source>
        <dbReference type="Proteomes" id="UP000006655"/>
    </source>
</evidence>
<dbReference type="EMBL" id="CP001743">
    <property type="protein sequence ID" value="ADD28379.1"/>
    <property type="molecule type" value="Genomic_DNA"/>
</dbReference>
<evidence type="ECO:0000313" key="2">
    <source>
        <dbReference type="EMBL" id="ADD28379.1"/>
    </source>
</evidence>
<feature type="domain" description="Polymerase nucleotidyl transferase" evidence="1">
    <location>
        <begin position="11"/>
        <end position="76"/>
    </location>
</feature>
<reference evidence="2 4" key="1">
    <citation type="journal article" date="2010" name="Stand. Genomic Sci.">
        <title>Complete genome sequence of Meiothermus ruber type strain (21).</title>
        <authorList>
            <person name="Tindall B.J."/>
            <person name="Sikorski J."/>
            <person name="Lucas S."/>
            <person name="Goltsman E."/>
            <person name="Copeland A."/>
            <person name="Glavina Del Rio T."/>
            <person name="Nolan M."/>
            <person name="Tice H."/>
            <person name="Cheng J.F."/>
            <person name="Han C."/>
            <person name="Pitluck S."/>
            <person name="Liolios K."/>
            <person name="Ivanova N."/>
            <person name="Mavromatis K."/>
            <person name="Ovchinnikova G."/>
            <person name="Pati A."/>
            <person name="Fahnrich R."/>
            <person name="Goodwin L."/>
            <person name="Chen A."/>
            <person name="Palaniappan K."/>
            <person name="Land M."/>
            <person name="Hauser L."/>
            <person name="Chang Y.J."/>
            <person name="Jeffries C.D."/>
            <person name="Rohde M."/>
            <person name="Goker M."/>
            <person name="Woyke T."/>
            <person name="Bristow J."/>
            <person name="Eisen J.A."/>
            <person name="Markowitz V."/>
            <person name="Hugenholtz P."/>
            <person name="Kyrpides N.C."/>
            <person name="Klenk H.P."/>
            <person name="Lapidus A."/>
        </authorList>
    </citation>
    <scope>NUCLEOTIDE SEQUENCE [LARGE SCALE GENOMIC DNA]</scope>
    <source>
        <strain evidence="4">ATCC 35948 / DSM 1279 / VKM B-1258 / 21</strain>
        <strain evidence="2">DSM 1279</strain>
    </source>
</reference>
<dbReference type="KEGG" id="mre:K649_14470"/>
<protein>
    <submittedName>
        <fullName evidence="2">DNA polymerase beta domain protein region</fullName>
    </submittedName>
    <submittedName>
        <fullName evidence="3">DNA polymerase beta domain-containing protein</fullName>
    </submittedName>
</protein>
<dbReference type="GO" id="GO:0016779">
    <property type="term" value="F:nucleotidyltransferase activity"/>
    <property type="evidence" value="ECO:0007669"/>
    <property type="project" value="InterPro"/>
</dbReference>
<dbReference type="InterPro" id="IPR002934">
    <property type="entry name" value="Polymerase_NTP_transf_dom"/>
</dbReference>
<dbReference type="InterPro" id="IPR043519">
    <property type="entry name" value="NT_sf"/>
</dbReference>
<reference evidence="3" key="2">
    <citation type="submission" date="2013-04" db="EMBL/GenBank/DDBJ databases">
        <title>Non-Hybrid, Finished Microbial Genome Assemblies from Long-Read SMRT Sequencing Data.</title>
        <authorList>
            <person name="Klammer A."/>
            <person name="Drake J."/>
            <person name="Heiner C."/>
            <person name="Clum A."/>
            <person name="Copeland A."/>
            <person name="Huddleston J."/>
            <person name="Eichler E."/>
            <person name="Turner S.W."/>
        </authorList>
    </citation>
    <scope>NUCLEOTIDE SEQUENCE</scope>
    <source>
        <strain evidence="3">DSM 1279</strain>
    </source>
</reference>
<dbReference type="PANTHER" id="PTHR37030:SF1">
    <property type="entry name" value="NUCLEOTIDYLTRANSFERASE"/>
    <property type="match status" value="1"/>
</dbReference>
<dbReference type="SUPFAM" id="SSF81301">
    <property type="entry name" value="Nucleotidyltransferase"/>
    <property type="match status" value="1"/>
</dbReference>
<evidence type="ECO:0000259" key="1">
    <source>
        <dbReference type="Pfam" id="PF01909"/>
    </source>
</evidence>
<dbReference type="Pfam" id="PF01909">
    <property type="entry name" value="NTP_transf_2"/>
    <property type="match status" value="1"/>
</dbReference>
<evidence type="ECO:0000313" key="3">
    <source>
        <dbReference type="EMBL" id="AGK06180.1"/>
    </source>
</evidence>
<accession>D3PSE6</accession>
<reference evidence="3 5" key="3">
    <citation type="submission" date="2013-04" db="EMBL/GenBank/DDBJ databases">
        <authorList>
            <person name="Chin J."/>
            <person name="Alexander D.H."/>
            <person name="Marks P."/>
            <person name="Korlach J."/>
            <person name="Clum A."/>
            <person name="Copeland A."/>
        </authorList>
    </citation>
    <scope>NUCLEOTIDE SEQUENCE [LARGE SCALE GENOMIC DNA]</scope>
    <source>
        <strain evidence="5">ATCC 35948 / DSM 1279 / VKM B-1258 / 21</strain>
        <strain evidence="3">DSM 1279</strain>
    </source>
</reference>
<dbReference type="Proteomes" id="UP000006655">
    <property type="component" value="Chromosome"/>
</dbReference>
<dbReference type="OrthoDB" id="9814975at2"/>